<organism evidence="2 3">
    <name type="scientific">Paxillus involutus ATCC 200175</name>
    <dbReference type="NCBI Taxonomy" id="664439"/>
    <lineage>
        <taxon>Eukaryota</taxon>
        <taxon>Fungi</taxon>
        <taxon>Dikarya</taxon>
        <taxon>Basidiomycota</taxon>
        <taxon>Agaricomycotina</taxon>
        <taxon>Agaricomycetes</taxon>
        <taxon>Agaricomycetidae</taxon>
        <taxon>Boletales</taxon>
        <taxon>Paxilineae</taxon>
        <taxon>Paxillaceae</taxon>
        <taxon>Paxillus</taxon>
    </lineage>
</organism>
<feature type="compositionally biased region" description="Low complexity" evidence="1">
    <location>
        <begin position="441"/>
        <end position="452"/>
    </location>
</feature>
<dbReference type="AlphaFoldDB" id="A0A0C9SSZ7"/>
<gene>
    <name evidence="2" type="ORF">PAXINDRAFT_15468</name>
</gene>
<feature type="region of interest" description="Disordered" evidence="1">
    <location>
        <begin position="421"/>
        <end position="464"/>
    </location>
</feature>
<feature type="compositionally biased region" description="Low complexity" evidence="1">
    <location>
        <begin position="73"/>
        <end position="89"/>
    </location>
</feature>
<evidence type="ECO:0000256" key="1">
    <source>
        <dbReference type="SAM" id="MobiDB-lite"/>
    </source>
</evidence>
<accession>A0A0C9SSZ7</accession>
<sequence length="464" mass="49986">MTPQSYTLNPVMTTLVGRESYSRYSVYPKYYQEPQSGSSPHESHPRPSASHKSLSVNSTPSIHSIHRSSVVKSLSAPAPSSPASLSAAAHGSEVGNSTNTSAAVAHSAEFATILKTNKGLNPPLDLDAQCNNTVLQILDHSSRSSIKLVGISSHQVDILTHIIHRHERLVGKPRSLTYLAQDCILFIKWPTAIHETPAVAMASAVDAMFILLPYPTDLVGIHAGTATSVKSLDGNDVHQKVRTMVQAFLEILMVVILDIKEREPYLKPVSTSEAWRTFSKAESPLDLEPFVEASKSGHAGGHFSDSIDVAEHTWCSIKSVDYYIWIRDESNGGTILIDDIGDGDYSAHGALLANTGMDHDIMAASASASPFNLAPLESRVVALPSCWGGFANELRLGAEVTGHQCYLKWFWDSFRGKKHSFDSDEYSPGAPDPGDKGAGVAGPSSGSSSGSVPTPPTRVLRRRH</sequence>
<dbReference type="EMBL" id="KN819375">
    <property type="protein sequence ID" value="KIJ11649.1"/>
    <property type="molecule type" value="Genomic_DNA"/>
</dbReference>
<proteinExistence type="predicted"/>
<name>A0A0C9SSZ7_PAXIN</name>
<evidence type="ECO:0000313" key="3">
    <source>
        <dbReference type="Proteomes" id="UP000053647"/>
    </source>
</evidence>
<feature type="compositionally biased region" description="Polar residues" evidence="1">
    <location>
        <begin position="50"/>
        <end position="62"/>
    </location>
</feature>
<dbReference type="Proteomes" id="UP000053647">
    <property type="component" value="Unassembled WGS sequence"/>
</dbReference>
<dbReference type="OrthoDB" id="2653441at2759"/>
<evidence type="ECO:0000313" key="2">
    <source>
        <dbReference type="EMBL" id="KIJ11649.1"/>
    </source>
</evidence>
<reference evidence="3" key="2">
    <citation type="submission" date="2015-01" db="EMBL/GenBank/DDBJ databases">
        <title>Evolutionary Origins and Diversification of the Mycorrhizal Mutualists.</title>
        <authorList>
            <consortium name="DOE Joint Genome Institute"/>
            <consortium name="Mycorrhizal Genomics Consortium"/>
            <person name="Kohler A."/>
            <person name="Kuo A."/>
            <person name="Nagy L.G."/>
            <person name="Floudas D."/>
            <person name="Copeland A."/>
            <person name="Barry K.W."/>
            <person name="Cichocki N."/>
            <person name="Veneault-Fourrey C."/>
            <person name="LaButti K."/>
            <person name="Lindquist E.A."/>
            <person name="Lipzen A."/>
            <person name="Lundell T."/>
            <person name="Morin E."/>
            <person name="Murat C."/>
            <person name="Riley R."/>
            <person name="Ohm R."/>
            <person name="Sun H."/>
            <person name="Tunlid A."/>
            <person name="Henrissat B."/>
            <person name="Grigoriev I.V."/>
            <person name="Hibbett D.S."/>
            <person name="Martin F."/>
        </authorList>
    </citation>
    <scope>NUCLEOTIDE SEQUENCE [LARGE SCALE GENOMIC DNA]</scope>
    <source>
        <strain evidence="3">ATCC 200175</strain>
    </source>
</reference>
<feature type="region of interest" description="Disordered" evidence="1">
    <location>
        <begin position="32"/>
        <end position="100"/>
    </location>
</feature>
<reference evidence="2 3" key="1">
    <citation type="submission" date="2014-06" db="EMBL/GenBank/DDBJ databases">
        <authorList>
            <consortium name="DOE Joint Genome Institute"/>
            <person name="Kuo A."/>
            <person name="Kohler A."/>
            <person name="Nagy L.G."/>
            <person name="Floudas D."/>
            <person name="Copeland A."/>
            <person name="Barry K.W."/>
            <person name="Cichocki N."/>
            <person name="Veneault-Fourrey C."/>
            <person name="LaButti K."/>
            <person name="Lindquist E.A."/>
            <person name="Lipzen A."/>
            <person name="Lundell T."/>
            <person name="Morin E."/>
            <person name="Murat C."/>
            <person name="Sun H."/>
            <person name="Tunlid A."/>
            <person name="Henrissat B."/>
            <person name="Grigoriev I.V."/>
            <person name="Hibbett D.S."/>
            <person name="Martin F."/>
            <person name="Nordberg H.P."/>
            <person name="Cantor M.N."/>
            <person name="Hua S.X."/>
        </authorList>
    </citation>
    <scope>NUCLEOTIDE SEQUENCE [LARGE SCALE GENOMIC DNA]</scope>
    <source>
        <strain evidence="2 3">ATCC 200175</strain>
    </source>
</reference>
<protein>
    <submittedName>
        <fullName evidence="2">Unplaced genomic scaffold PAXINscaffold_53, whole genome shotgun sequence</fullName>
    </submittedName>
</protein>
<keyword evidence="3" id="KW-1185">Reference proteome</keyword>
<dbReference type="HOGENOM" id="CLU_047153_2_0_1"/>